<dbReference type="HOGENOM" id="CLU_2988841_0_0_11"/>
<name>C4F8C0_9ACTN</name>
<reference evidence="1 2" key="1">
    <citation type="submission" date="2009-04" db="EMBL/GenBank/DDBJ databases">
        <authorList>
            <person name="Weinstock G."/>
            <person name="Sodergren E."/>
            <person name="Clifton S."/>
            <person name="Fulton L."/>
            <person name="Fulton B."/>
            <person name="Courtney L."/>
            <person name="Fronick C."/>
            <person name="Harrison M."/>
            <person name="Strong C."/>
            <person name="Farmer C."/>
            <person name="Delahaunty K."/>
            <person name="Markovic C."/>
            <person name="Hall O."/>
            <person name="Minx P."/>
            <person name="Tomlinson C."/>
            <person name="Mitreva M."/>
            <person name="Nelson J."/>
            <person name="Hou S."/>
            <person name="Wollam A."/>
            <person name="Pepin K.H."/>
            <person name="Johnson M."/>
            <person name="Bhonagiri V."/>
            <person name="Nash W.E."/>
            <person name="Warren W."/>
            <person name="Chinwalla A."/>
            <person name="Mardis E.R."/>
            <person name="Wilson R.K."/>
        </authorList>
    </citation>
    <scope>NUCLEOTIDE SEQUENCE [LARGE SCALE GENOMIC DNA]</scope>
    <source>
        <strain evidence="1 2">DSM 13280</strain>
    </source>
</reference>
<gene>
    <name evidence="1" type="ORF">COLINT_02290</name>
</gene>
<comment type="caution">
    <text evidence="1">The sequence shown here is derived from an EMBL/GenBank/DDBJ whole genome shotgun (WGS) entry which is preliminary data.</text>
</comment>
<dbReference type="Proteomes" id="UP000003295">
    <property type="component" value="Unassembled WGS sequence"/>
</dbReference>
<accession>C4F8C0</accession>
<dbReference type="STRING" id="521003.COLINT_02290"/>
<protein>
    <submittedName>
        <fullName evidence="1">Uncharacterized protein</fullName>
    </submittedName>
</protein>
<dbReference type="AlphaFoldDB" id="C4F8C0"/>
<organism evidence="1 2">
    <name type="scientific">Collinsella intestinalis DSM 13280</name>
    <dbReference type="NCBI Taxonomy" id="521003"/>
    <lineage>
        <taxon>Bacteria</taxon>
        <taxon>Bacillati</taxon>
        <taxon>Actinomycetota</taxon>
        <taxon>Coriobacteriia</taxon>
        <taxon>Coriobacteriales</taxon>
        <taxon>Coriobacteriaceae</taxon>
        <taxon>Collinsella</taxon>
    </lineage>
</organism>
<evidence type="ECO:0000313" key="2">
    <source>
        <dbReference type="Proteomes" id="UP000003295"/>
    </source>
</evidence>
<sequence>MARQPSITLSGALTAARSVTQTENLTIRYFVLRCAQDFLSRKTKGARAYARTPLHES</sequence>
<proteinExistence type="predicted"/>
<dbReference type="EMBL" id="ABXH02000005">
    <property type="protein sequence ID" value="EEP44792.1"/>
    <property type="molecule type" value="Genomic_DNA"/>
</dbReference>
<evidence type="ECO:0000313" key="1">
    <source>
        <dbReference type="EMBL" id="EEP44792.1"/>
    </source>
</evidence>